<feature type="domain" description="Sec23/Sec24 trunk" evidence="15">
    <location>
        <begin position="173"/>
        <end position="409"/>
    </location>
</feature>
<dbReference type="InterPro" id="IPR007123">
    <property type="entry name" value="Gelsolin-like_dom"/>
</dbReference>
<evidence type="ECO:0000259" key="14">
    <source>
        <dbReference type="Pfam" id="PF04810"/>
    </source>
</evidence>
<gene>
    <name evidence="18" type="ORF">APICC_00353</name>
</gene>
<dbReference type="GO" id="GO:0008270">
    <property type="term" value="F:zinc ion binding"/>
    <property type="evidence" value="ECO:0007669"/>
    <property type="project" value="InterPro"/>
</dbReference>
<keyword evidence="8" id="KW-0931">ER-Golgi transport</keyword>
<evidence type="ECO:0000256" key="11">
    <source>
        <dbReference type="ARBA" id="ARBA00023136"/>
    </source>
</evidence>
<evidence type="ECO:0000256" key="2">
    <source>
        <dbReference type="ARBA" id="ARBA00004394"/>
    </source>
</evidence>
<dbReference type="InterPro" id="IPR036175">
    <property type="entry name" value="Sec23/24_helical_dom_sf"/>
</dbReference>
<dbReference type="SUPFAM" id="SSF53300">
    <property type="entry name" value="vWA-like"/>
    <property type="match status" value="1"/>
</dbReference>
<dbReference type="Pfam" id="PF08033">
    <property type="entry name" value="Sec23_BS"/>
    <property type="match status" value="1"/>
</dbReference>
<dbReference type="SUPFAM" id="SSF82919">
    <property type="entry name" value="Zn-finger domain of Sec23/24"/>
    <property type="match status" value="1"/>
</dbReference>
<dbReference type="GO" id="GO:0006886">
    <property type="term" value="P:intracellular protein transport"/>
    <property type="evidence" value="ECO:0007669"/>
    <property type="project" value="InterPro"/>
</dbReference>
<evidence type="ECO:0000256" key="4">
    <source>
        <dbReference type="ARBA" id="ARBA00008334"/>
    </source>
</evidence>
<organism evidence="18 19">
    <name type="scientific">Apis cerana cerana</name>
    <name type="common">Oriental honeybee</name>
    <dbReference type="NCBI Taxonomy" id="94128"/>
    <lineage>
        <taxon>Eukaryota</taxon>
        <taxon>Metazoa</taxon>
        <taxon>Ecdysozoa</taxon>
        <taxon>Arthropoda</taxon>
        <taxon>Hexapoda</taxon>
        <taxon>Insecta</taxon>
        <taxon>Pterygota</taxon>
        <taxon>Neoptera</taxon>
        <taxon>Endopterygota</taxon>
        <taxon>Hymenoptera</taxon>
        <taxon>Apocrita</taxon>
        <taxon>Aculeata</taxon>
        <taxon>Apoidea</taxon>
        <taxon>Anthophila</taxon>
        <taxon>Apidae</taxon>
        <taxon>Apis</taxon>
    </lineage>
</organism>
<dbReference type="Gene3D" id="3.40.50.410">
    <property type="entry name" value="von Willebrand factor, type A domain"/>
    <property type="match status" value="1"/>
</dbReference>
<dbReference type="STRING" id="94128.A0A2A3EAX6"/>
<dbReference type="GO" id="GO:0030127">
    <property type="term" value="C:COPII vesicle coat"/>
    <property type="evidence" value="ECO:0007669"/>
    <property type="project" value="InterPro"/>
</dbReference>
<dbReference type="SUPFAM" id="SSF81995">
    <property type="entry name" value="beta-sandwich domain of Sec23/24"/>
    <property type="match status" value="1"/>
</dbReference>
<comment type="subcellular location">
    <subcellularLocation>
        <location evidence="1">Cytoplasmic vesicle</location>
        <location evidence="1">COPII-coated vesicle membrane</location>
        <topology evidence="1">Peripheral membrane protein</topology>
        <orientation evidence="1">Cytoplasmic side</orientation>
    </subcellularLocation>
    <subcellularLocation>
        <location evidence="3">Endoplasmic reticulum membrane</location>
        <topology evidence="3">Peripheral membrane protein</topology>
        <orientation evidence="3">Cytoplasmic side</orientation>
    </subcellularLocation>
    <subcellularLocation>
        <location evidence="2">Golgi apparatus membrane</location>
    </subcellularLocation>
</comment>
<dbReference type="InterPro" id="IPR041742">
    <property type="entry name" value="Sec24-like_trunk_dom"/>
</dbReference>
<dbReference type="AlphaFoldDB" id="A0A2A3EAX6"/>
<evidence type="ECO:0000256" key="6">
    <source>
        <dbReference type="ARBA" id="ARBA00022490"/>
    </source>
</evidence>
<dbReference type="InterPro" id="IPR029006">
    <property type="entry name" value="ADF-H/Gelsolin-like_dom_sf"/>
</dbReference>
<dbReference type="PANTHER" id="PTHR13803">
    <property type="entry name" value="SEC24-RELATED PROTEIN"/>
    <property type="match status" value="1"/>
</dbReference>
<dbReference type="InterPro" id="IPR036180">
    <property type="entry name" value="Gelsolin-like_dom_sf"/>
</dbReference>
<dbReference type="InterPro" id="IPR006900">
    <property type="entry name" value="Sec23/24_helical_dom"/>
</dbReference>
<evidence type="ECO:0000259" key="16">
    <source>
        <dbReference type="Pfam" id="PF04815"/>
    </source>
</evidence>
<dbReference type="Proteomes" id="UP000242457">
    <property type="component" value="Unassembled WGS sequence"/>
</dbReference>
<dbReference type="Pfam" id="PF00626">
    <property type="entry name" value="Gelsolin"/>
    <property type="match status" value="1"/>
</dbReference>
<feature type="domain" description="Sec23/Sec24 beta-sandwich" evidence="17">
    <location>
        <begin position="415"/>
        <end position="499"/>
    </location>
</feature>
<feature type="domain" description="Gelsolin-like" evidence="13">
    <location>
        <begin position="644"/>
        <end position="715"/>
    </location>
</feature>
<evidence type="ECO:0000256" key="12">
    <source>
        <dbReference type="ARBA" id="ARBA00023329"/>
    </source>
</evidence>
<sequence>MSMPPDSMNKRYSESYSDQMNHINNQMNMMSTTQLGYNKLWYPNQPLNSMNMPPDSLNKRYPESYPDQINHLNNQMNMMSVTQLGYNKLWHLPVIQCSTIVRCHACRTYINPFVYFNDSKRWKCNLCYRINELPEEFQFDPVTKSYGDPSRRPEVKTSTIEFIASSEYMLRPPQPAVYLFVLDVSRLAVESGYLNTVCNVISEELSRLPGDSRTQIGFLAVDSAIHFFGIPDNVSQPQEMIMLDIDDVFLPCPENLIVNLKEREELVRDLLTQLPIKFQGTHDTNSALGAALQAAYKLMSPTGGRVTVFQTCLPNLGPGLLQAREDPNNRASKDVPHLNPVTDFYKRLALDCSGQQIAVDLFLLNCQYCDLSTISSMCKFSGGCIYHLPLFRASKPQHVETLDRILRRYLTRKIGFEAVMRIRCTRGLSIHTFHGNFFVRSTDLLSLPNVNPDAGFGMQISIEENLSDVQNVCFQAALLYTSSKGERRIRVHTLCLPVVSTLSDVLHSADQQCIVGLLSKMVVSYTFIAVDRSQQSSISDARDALINVAIDVLSAYKLSQSAASGGLLAPASLKLLPLYIIALLKCIAFRSGTNTRLDDRVFAMCQLKTIPLFQLIQMIYPDLYPIHALEDRNAKDIDGKLCPQPPRLHLSAEKLDSRGAFLMDTGDQIFILIGKNIHPSFCCNVLGVSAFPSIPEEFYELPEIETTESERLRNFVFSLQEEKPYPASIQIIRDDSHFRTLFVERLIEDRFENSLSYYEFLQHLKTQVK</sequence>
<keyword evidence="5" id="KW-0813">Transport</keyword>
<proteinExistence type="inferred from homology"/>
<evidence type="ECO:0000259" key="17">
    <source>
        <dbReference type="Pfam" id="PF08033"/>
    </source>
</evidence>
<dbReference type="InterPro" id="IPR006896">
    <property type="entry name" value="Sec23/24_trunk_dom"/>
</dbReference>
<evidence type="ECO:0000256" key="8">
    <source>
        <dbReference type="ARBA" id="ARBA00022892"/>
    </source>
</evidence>
<keyword evidence="10" id="KW-0333">Golgi apparatus</keyword>
<dbReference type="EMBL" id="KZ288301">
    <property type="protein sequence ID" value="PBC28868.1"/>
    <property type="molecule type" value="Genomic_DNA"/>
</dbReference>
<keyword evidence="6" id="KW-0963">Cytoplasm</keyword>
<accession>A0A2A3EAX6</accession>
<evidence type="ECO:0000259" key="15">
    <source>
        <dbReference type="Pfam" id="PF04811"/>
    </source>
</evidence>
<evidence type="ECO:0000256" key="1">
    <source>
        <dbReference type="ARBA" id="ARBA00004299"/>
    </source>
</evidence>
<evidence type="ECO:0000313" key="18">
    <source>
        <dbReference type="EMBL" id="PBC28868.1"/>
    </source>
</evidence>
<comment type="similarity">
    <text evidence="4">Belongs to the SEC23/SEC24 family. SEC24 subfamily.</text>
</comment>
<dbReference type="OrthoDB" id="49016at2759"/>
<evidence type="ECO:0000256" key="5">
    <source>
        <dbReference type="ARBA" id="ARBA00022448"/>
    </source>
</evidence>
<evidence type="ECO:0000256" key="7">
    <source>
        <dbReference type="ARBA" id="ARBA00022824"/>
    </source>
</evidence>
<evidence type="ECO:0000256" key="3">
    <source>
        <dbReference type="ARBA" id="ARBA00004397"/>
    </source>
</evidence>
<feature type="domain" description="Zinc finger Sec23/Sec24-type" evidence="14">
    <location>
        <begin position="100"/>
        <end position="136"/>
    </location>
</feature>
<reference evidence="18 19" key="1">
    <citation type="submission" date="2014-07" db="EMBL/GenBank/DDBJ databases">
        <title>Genomic and transcriptomic analysis on Apis cerana provide comprehensive insights into honey bee biology.</title>
        <authorList>
            <person name="Diao Q."/>
            <person name="Sun L."/>
            <person name="Zheng H."/>
            <person name="Zheng H."/>
            <person name="Xu S."/>
            <person name="Wang S."/>
            <person name="Zeng Z."/>
            <person name="Hu F."/>
            <person name="Su S."/>
            <person name="Wu J."/>
        </authorList>
    </citation>
    <scope>NUCLEOTIDE SEQUENCE [LARGE SCALE GENOMIC DNA]</scope>
    <source>
        <tissue evidence="18">Pupae without intestine</tissue>
    </source>
</reference>
<dbReference type="Gene3D" id="2.30.30.380">
    <property type="entry name" value="Zn-finger domain of Sec23/24"/>
    <property type="match status" value="1"/>
</dbReference>
<dbReference type="GO" id="GO:0000149">
    <property type="term" value="F:SNARE binding"/>
    <property type="evidence" value="ECO:0007669"/>
    <property type="project" value="TreeGrafter"/>
</dbReference>
<dbReference type="Pfam" id="PF04815">
    <property type="entry name" value="Sec23_helical"/>
    <property type="match status" value="1"/>
</dbReference>
<dbReference type="GO" id="GO:0090110">
    <property type="term" value="P:COPII-coated vesicle cargo loading"/>
    <property type="evidence" value="ECO:0007669"/>
    <property type="project" value="TreeGrafter"/>
</dbReference>
<evidence type="ECO:0000313" key="19">
    <source>
        <dbReference type="Proteomes" id="UP000242457"/>
    </source>
</evidence>
<dbReference type="SUPFAM" id="SSF81811">
    <property type="entry name" value="Helical domain of Sec23/24"/>
    <property type="match status" value="1"/>
</dbReference>
<dbReference type="Pfam" id="PF04810">
    <property type="entry name" value="zf-Sec23_Sec24"/>
    <property type="match status" value="1"/>
</dbReference>
<evidence type="ECO:0000259" key="13">
    <source>
        <dbReference type="Pfam" id="PF00626"/>
    </source>
</evidence>
<keyword evidence="7" id="KW-0256">Endoplasmic reticulum</keyword>
<name>A0A2A3EAX6_APICC</name>
<dbReference type="GO" id="GO:0000139">
    <property type="term" value="C:Golgi membrane"/>
    <property type="evidence" value="ECO:0007669"/>
    <property type="project" value="UniProtKB-SubCell"/>
</dbReference>
<dbReference type="Gene3D" id="1.20.120.730">
    <property type="entry name" value="Sec23/Sec24 helical domain"/>
    <property type="match status" value="1"/>
</dbReference>
<dbReference type="Gene3D" id="2.60.40.1670">
    <property type="entry name" value="beta-sandwich domain of Sec23/24"/>
    <property type="match status" value="1"/>
</dbReference>
<protein>
    <submittedName>
        <fullName evidence="18">Protein transport protein Sec24B</fullName>
    </submittedName>
</protein>
<dbReference type="Gene3D" id="3.40.20.10">
    <property type="entry name" value="Severin"/>
    <property type="match status" value="1"/>
</dbReference>
<keyword evidence="12" id="KW-0968">Cytoplasmic vesicle</keyword>
<keyword evidence="11" id="KW-0472">Membrane</keyword>
<dbReference type="FunFam" id="2.30.30.380:FF:000004">
    <property type="entry name" value="SEC24 homolog B, COPII coat complex component"/>
    <property type="match status" value="1"/>
</dbReference>
<dbReference type="PANTHER" id="PTHR13803:SF39">
    <property type="entry name" value="SECRETORY 24AB, ISOFORM A"/>
    <property type="match status" value="1"/>
</dbReference>
<dbReference type="InterPro" id="IPR050550">
    <property type="entry name" value="SEC23_SEC24_subfamily"/>
</dbReference>
<dbReference type="GO" id="GO:0005789">
    <property type="term" value="C:endoplasmic reticulum membrane"/>
    <property type="evidence" value="ECO:0007669"/>
    <property type="project" value="UniProtKB-SubCell"/>
</dbReference>
<dbReference type="Pfam" id="PF04811">
    <property type="entry name" value="Sec23_trunk"/>
    <property type="match status" value="1"/>
</dbReference>
<keyword evidence="19" id="KW-1185">Reference proteome</keyword>
<dbReference type="InterPro" id="IPR036465">
    <property type="entry name" value="vWFA_dom_sf"/>
</dbReference>
<keyword evidence="9" id="KW-0653">Protein transport</keyword>
<dbReference type="InterPro" id="IPR036174">
    <property type="entry name" value="Znf_Sec23_Sec24_sf"/>
</dbReference>
<dbReference type="GO" id="GO:0070971">
    <property type="term" value="C:endoplasmic reticulum exit site"/>
    <property type="evidence" value="ECO:0007669"/>
    <property type="project" value="TreeGrafter"/>
</dbReference>
<dbReference type="SUPFAM" id="SSF82754">
    <property type="entry name" value="C-terminal, gelsolin-like domain of Sec23/24"/>
    <property type="match status" value="1"/>
</dbReference>
<dbReference type="InterPro" id="IPR006895">
    <property type="entry name" value="Znf_Sec23_Sec24"/>
</dbReference>
<evidence type="ECO:0000256" key="10">
    <source>
        <dbReference type="ARBA" id="ARBA00023034"/>
    </source>
</evidence>
<dbReference type="CDD" id="cd01479">
    <property type="entry name" value="Sec24-like"/>
    <property type="match status" value="1"/>
</dbReference>
<feature type="domain" description="Sec23/Sec24 helical" evidence="16">
    <location>
        <begin position="510"/>
        <end position="616"/>
    </location>
</feature>
<evidence type="ECO:0000256" key="9">
    <source>
        <dbReference type="ARBA" id="ARBA00022927"/>
    </source>
</evidence>
<dbReference type="InterPro" id="IPR012990">
    <property type="entry name" value="Beta-sandwich_Sec23_24"/>
</dbReference>